<dbReference type="AlphaFoldDB" id="A0A2Z4PPF5"/>
<proteinExistence type="predicted"/>
<dbReference type="PANTHER" id="PTHR35810">
    <property type="entry name" value="CYTOPLASMIC PROTEIN-RELATED"/>
    <property type="match status" value="1"/>
</dbReference>
<dbReference type="Pfam" id="PF13310">
    <property type="entry name" value="Virulence_RhuM"/>
    <property type="match status" value="1"/>
</dbReference>
<dbReference type="Proteomes" id="UP000249898">
    <property type="component" value="Chromosome"/>
</dbReference>
<dbReference type="PANTHER" id="PTHR35810:SF1">
    <property type="entry name" value="CYTOPLASMIC PROTEIN"/>
    <property type="match status" value="1"/>
</dbReference>
<evidence type="ECO:0000313" key="2">
    <source>
        <dbReference type="Proteomes" id="UP000249898"/>
    </source>
</evidence>
<dbReference type="PIRSF" id="PIRSF015268">
    <property type="entry name" value="Virulence_RhuM"/>
    <property type="match status" value="1"/>
</dbReference>
<dbReference type="OrthoDB" id="9802752at2"/>
<sequence>MSDNPMQQGQFILFQGSEGKIKVECRFEADSLWLTQSLIAELYQKSVPTINEHLSNIYKENELEQNSTIRNFRIVQQEGNREVSREVVHYNLEAILAVGYRVRSKQGTQFRQWATQNLKDYLTKGFLIDDERLKSPDNSQYFDELLNRIRDIRSSEKIFWRKVCDIYATSIDYDGKTQSSIQFFSEVQNKMHWAAHGHTAAEVVFERINANRNDLGLTHFEGKKSGKSPTRKEVLIGKNYLSEKELDTLNRLVMSYLEFAELQARQGKLMKMGDWANKLNDFLKLSDFNILTHAGTISAEQAKQKAKQEYNKYRHIIDMQPTQVDEDLAAALEHLIKKRTE</sequence>
<reference evidence="1 2" key="1">
    <citation type="submission" date="2016-06" db="EMBL/GenBank/DDBJ databases">
        <title>The sequenced genome of the ice-adhering bacterium Marinomonas primoryensis, from Antarctica.</title>
        <authorList>
            <person name="Graham L."/>
            <person name="Vance T.D.R."/>
            <person name="Davies P.L."/>
        </authorList>
    </citation>
    <scope>NUCLEOTIDE SEQUENCE [LARGE SCALE GENOMIC DNA]</scope>
    <source>
        <strain evidence="1 2">AceL</strain>
    </source>
</reference>
<accession>A0A2Z4PPF5</accession>
<dbReference type="RefSeq" id="WP_112136010.1">
    <property type="nucleotide sequence ID" value="NZ_CP016181.1"/>
</dbReference>
<dbReference type="InterPro" id="IPR011204">
    <property type="entry name" value="Virulence_RhuM-like"/>
</dbReference>
<dbReference type="EMBL" id="CP016181">
    <property type="protein sequence ID" value="AWX99339.1"/>
    <property type="molecule type" value="Genomic_DNA"/>
</dbReference>
<organism evidence="1 2">
    <name type="scientific">Marinomonas primoryensis</name>
    <dbReference type="NCBI Taxonomy" id="178399"/>
    <lineage>
        <taxon>Bacteria</taxon>
        <taxon>Pseudomonadati</taxon>
        <taxon>Pseudomonadota</taxon>
        <taxon>Gammaproteobacteria</taxon>
        <taxon>Oceanospirillales</taxon>
        <taxon>Oceanospirillaceae</taxon>
        <taxon>Marinomonas</taxon>
    </lineage>
</organism>
<name>A0A2Z4PPF5_9GAMM</name>
<evidence type="ECO:0000313" key="1">
    <source>
        <dbReference type="EMBL" id="AWX99339.1"/>
    </source>
</evidence>
<gene>
    <name evidence="1" type="ORF">A8139_04460</name>
</gene>
<protein>
    <submittedName>
        <fullName evidence="1">Hydroxyacid dehydrogenase</fullName>
    </submittedName>
</protein>